<feature type="transmembrane region" description="Helical" evidence="6">
    <location>
        <begin position="454"/>
        <end position="472"/>
    </location>
</feature>
<accession>A0A1D9P280</accession>
<feature type="transmembrane region" description="Helical" evidence="6">
    <location>
        <begin position="293"/>
        <end position="312"/>
    </location>
</feature>
<evidence type="ECO:0000256" key="2">
    <source>
        <dbReference type="ARBA" id="ARBA00022475"/>
    </source>
</evidence>
<evidence type="ECO:0000256" key="5">
    <source>
        <dbReference type="ARBA" id="ARBA00023136"/>
    </source>
</evidence>
<evidence type="ECO:0000313" key="8">
    <source>
        <dbReference type="EMBL" id="AOZ96680.1"/>
    </source>
</evidence>
<keyword evidence="9" id="KW-1185">Reference proteome</keyword>
<evidence type="ECO:0000256" key="4">
    <source>
        <dbReference type="ARBA" id="ARBA00022989"/>
    </source>
</evidence>
<keyword evidence="5 6" id="KW-0472">Membrane</keyword>
<keyword evidence="2" id="KW-1003">Cell membrane</keyword>
<dbReference type="Pfam" id="PF03772">
    <property type="entry name" value="Competence"/>
    <property type="match status" value="1"/>
</dbReference>
<dbReference type="SMART" id="SM00849">
    <property type="entry name" value="Lactamase_B"/>
    <property type="match status" value="1"/>
</dbReference>
<dbReference type="PANTHER" id="PTHR30619">
    <property type="entry name" value="DNA INTERNALIZATION/COMPETENCE PROTEIN COMEC/REC2"/>
    <property type="match status" value="1"/>
</dbReference>
<dbReference type="InterPro" id="IPR035681">
    <property type="entry name" value="ComA-like_MBL"/>
</dbReference>
<dbReference type="NCBIfam" id="TIGR00360">
    <property type="entry name" value="ComEC_N-term"/>
    <property type="match status" value="1"/>
</dbReference>
<dbReference type="SUPFAM" id="SSF56281">
    <property type="entry name" value="Metallo-hydrolase/oxidoreductase"/>
    <property type="match status" value="1"/>
</dbReference>
<dbReference type="OrthoDB" id="9761531at2"/>
<dbReference type="PANTHER" id="PTHR30619:SF1">
    <property type="entry name" value="RECOMBINATION PROTEIN 2"/>
    <property type="match status" value="1"/>
</dbReference>
<dbReference type="InterPro" id="IPR052159">
    <property type="entry name" value="Competence_DNA_uptake"/>
</dbReference>
<evidence type="ECO:0000259" key="7">
    <source>
        <dbReference type="SMART" id="SM00849"/>
    </source>
</evidence>
<dbReference type="Pfam" id="PF00753">
    <property type="entry name" value="Lactamase_B"/>
    <property type="match status" value="1"/>
</dbReference>
<sequence>MKRPLCFISLIITAIVFIYLEFSVSTLTNYSPVAEDGSFIEMTGIVSEKEVRLGLTGEEVLVIYLIPSDRLKGNFKYVECYLENDGFKPSVGEMVSLGGKVSAFSSPRNPGEFDSRLYYSSLKIAYRLYNARIYASDGKRDFIKENLYRLRRFLEYILDNRLDKNDSSIMKAVLLGDKAFMDDEVKELYKNSGIMHVLAVSGLHISILGMGVYKLLKKLKLPMVLGTSISIAIMFLYGSMCGLSTSAFRAICMFVVMILSKVLGRTYDVLSALALSELLLIFDQPLYLYNSGFLFSFAAVVAIALIKPNLFSQNDGKRLRKMRFVDDKKDGFIKRYADKTMESMKVGICVTIMTLPVYVSFYYTFPIYSFFLNIVVLPLMEPLMILGIILLLTGCIAYFLLSIVSMALLGMGVGIFVDIEAFLIHVILKIYSTLCLGTGILPGKILYLGHSQKWKIVLYYVLMALIIIFPKVKINNKVLRYRYCGKWLVLISATVILLYKNLPDLQISMIDVGQGDSILLRTHHETILIDGGSTSKKKVGKYSIIPYLSYEGIGKLDAVVITHEDLDHISGILEIFDLVKKDDFVINNLILPDVYKLCRKKGYLELEEAAKELGIPVSYISCGEKIAFKDLELTCLNPQKDMTVEGANEYSTVLYLKYGQFKALFTGDVEGKGQEHLVADIKKDKAEYEDLTLLKVAHHGSRYTTDTEFVELLSPKVACISCGEGNSYGHPHAELLERLKNSGTRIYRTDESGNITVKINGNKMNIRAFLD</sequence>
<name>A0A1D9P280_9FIRM</name>
<dbReference type="EMBL" id="CP017831">
    <property type="protein sequence ID" value="AOZ96680.1"/>
    <property type="molecule type" value="Genomic_DNA"/>
</dbReference>
<feature type="transmembrane region" description="Helical" evidence="6">
    <location>
        <begin position="223"/>
        <end position="240"/>
    </location>
</feature>
<protein>
    <submittedName>
        <fullName evidence="8">DNA internalization-related competence protein</fullName>
    </submittedName>
</protein>
<feature type="transmembrane region" description="Helical" evidence="6">
    <location>
        <begin position="344"/>
        <end position="363"/>
    </location>
</feature>
<feature type="transmembrane region" description="Helical" evidence="6">
    <location>
        <begin position="484"/>
        <end position="502"/>
    </location>
</feature>
<organism evidence="8 9">
    <name type="scientific">Butyrivibrio hungatei</name>
    <dbReference type="NCBI Taxonomy" id="185008"/>
    <lineage>
        <taxon>Bacteria</taxon>
        <taxon>Bacillati</taxon>
        <taxon>Bacillota</taxon>
        <taxon>Clostridia</taxon>
        <taxon>Lachnospirales</taxon>
        <taxon>Lachnospiraceae</taxon>
        <taxon>Butyrivibrio</taxon>
    </lineage>
</organism>
<comment type="subcellular location">
    <subcellularLocation>
        <location evidence="1">Cell membrane</location>
        <topology evidence="1">Multi-pass membrane protein</topology>
    </subcellularLocation>
</comment>
<feature type="transmembrane region" description="Helical" evidence="6">
    <location>
        <begin position="421"/>
        <end position="442"/>
    </location>
</feature>
<dbReference type="InterPro" id="IPR036866">
    <property type="entry name" value="RibonucZ/Hydroxyglut_hydro"/>
</dbReference>
<dbReference type="RefSeq" id="WP_083385862.1">
    <property type="nucleotide sequence ID" value="NZ_CP017831.1"/>
</dbReference>
<keyword evidence="4 6" id="KW-1133">Transmembrane helix</keyword>
<proteinExistence type="predicted"/>
<evidence type="ECO:0000256" key="3">
    <source>
        <dbReference type="ARBA" id="ARBA00022692"/>
    </source>
</evidence>
<dbReference type="Proteomes" id="UP000179284">
    <property type="component" value="Chromosome I"/>
</dbReference>
<feature type="transmembrane region" description="Helical" evidence="6">
    <location>
        <begin position="194"/>
        <end position="216"/>
    </location>
</feature>
<dbReference type="InterPro" id="IPR004477">
    <property type="entry name" value="ComEC_N"/>
</dbReference>
<reference evidence="9" key="1">
    <citation type="submission" date="2016-10" db="EMBL/GenBank/DDBJ databases">
        <title>The complete genome sequence of the rumen bacterium Butyrivibrio hungatei MB2003.</title>
        <authorList>
            <person name="Palevich N."/>
            <person name="Kelly W.J."/>
            <person name="Leahy S.C."/>
            <person name="Altermann E."/>
            <person name="Rakonjac J."/>
            <person name="Attwood G.T."/>
        </authorList>
    </citation>
    <scope>NUCLEOTIDE SEQUENCE [LARGE SCALE GENOMIC DNA]</scope>
    <source>
        <strain evidence="9">MB2003</strain>
    </source>
</reference>
<evidence type="ECO:0000256" key="1">
    <source>
        <dbReference type="ARBA" id="ARBA00004651"/>
    </source>
</evidence>
<dbReference type="NCBIfam" id="TIGR00361">
    <property type="entry name" value="ComEC_Rec2"/>
    <property type="match status" value="1"/>
</dbReference>
<dbReference type="InterPro" id="IPR004797">
    <property type="entry name" value="Competence_ComEC/Rec2"/>
</dbReference>
<feature type="transmembrane region" description="Helical" evidence="6">
    <location>
        <begin position="383"/>
        <end position="409"/>
    </location>
</feature>
<dbReference type="AlphaFoldDB" id="A0A1D9P280"/>
<gene>
    <name evidence="8" type="ORF">bhn_I1647</name>
</gene>
<dbReference type="Gene3D" id="3.60.15.10">
    <property type="entry name" value="Ribonuclease Z/Hydroxyacylglutathione hydrolase-like"/>
    <property type="match status" value="1"/>
</dbReference>
<dbReference type="CDD" id="cd07731">
    <property type="entry name" value="ComA-like_MBL-fold"/>
    <property type="match status" value="1"/>
</dbReference>
<feature type="domain" description="Metallo-beta-lactamase" evidence="7">
    <location>
        <begin position="514"/>
        <end position="724"/>
    </location>
</feature>
<dbReference type="KEGG" id="bhu:bhn_I1647"/>
<dbReference type="InterPro" id="IPR001279">
    <property type="entry name" value="Metallo-B-lactamas"/>
</dbReference>
<evidence type="ECO:0000256" key="6">
    <source>
        <dbReference type="SAM" id="Phobius"/>
    </source>
</evidence>
<dbReference type="GO" id="GO:0005886">
    <property type="term" value="C:plasma membrane"/>
    <property type="evidence" value="ECO:0007669"/>
    <property type="project" value="UniProtKB-SubCell"/>
</dbReference>
<keyword evidence="3 6" id="KW-0812">Transmembrane</keyword>
<dbReference type="GO" id="GO:0030420">
    <property type="term" value="P:establishment of competence for transformation"/>
    <property type="evidence" value="ECO:0007669"/>
    <property type="project" value="InterPro"/>
</dbReference>
<evidence type="ECO:0000313" key="9">
    <source>
        <dbReference type="Proteomes" id="UP000179284"/>
    </source>
</evidence>